<name>A0A0X3XC01_STRVO</name>
<evidence type="ECO:0000259" key="5">
    <source>
        <dbReference type="PROSITE" id="PS50977"/>
    </source>
</evidence>
<proteinExistence type="predicted"/>
<dbReference type="SUPFAM" id="SSF46689">
    <property type="entry name" value="Homeodomain-like"/>
    <property type="match status" value="1"/>
</dbReference>
<reference evidence="7" key="1">
    <citation type="submission" date="2015-10" db="EMBL/GenBank/DDBJ databases">
        <authorList>
            <person name="Ju K.-S."/>
            <person name="Doroghazi J.R."/>
            <person name="Metcalf W.W."/>
        </authorList>
    </citation>
    <scope>NUCLEOTIDE SEQUENCE [LARGE SCALE GENOMIC DNA]</scope>
    <source>
        <strain evidence="7">NRRL F-8817</strain>
    </source>
</reference>
<dbReference type="PROSITE" id="PS50977">
    <property type="entry name" value="HTH_TETR_2"/>
    <property type="match status" value="1"/>
</dbReference>
<dbReference type="PANTHER" id="PTHR30055:SF148">
    <property type="entry name" value="TETR-FAMILY TRANSCRIPTIONAL REGULATOR"/>
    <property type="match status" value="1"/>
</dbReference>
<dbReference type="Proteomes" id="UP000053413">
    <property type="component" value="Unassembled WGS sequence"/>
</dbReference>
<keyword evidence="1" id="KW-0805">Transcription regulation</keyword>
<protein>
    <submittedName>
        <fullName evidence="6">TetR family transcriptional regulator</fullName>
    </submittedName>
</protein>
<dbReference type="InterPro" id="IPR009057">
    <property type="entry name" value="Homeodomain-like_sf"/>
</dbReference>
<dbReference type="PRINTS" id="PR00455">
    <property type="entry name" value="HTHTETR"/>
</dbReference>
<dbReference type="InterPro" id="IPR001647">
    <property type="entry name" value="HTH_TetR"/>
</dbReference>
<dbReference type="SUPFAM" id="SSF48498">
    <property type="entry name" value="Tetracyclin repressor-like, C-terminal domain"/>
    <property type="match status" value="1"/>
</dbReference>
<dbReference type="OrthoDB" id="9796019at2"/>
<evidence type="ECO:0000256" key="2">
    <source>
        <dbReference type="ARBA" id="ARBA00023125"/>
    </source>
</evidence>
<evidence type="ECO:0000313" key="7">
    <source>
        <dbReference type="Proteomes" id="UP000053413"/>
    </source>
</evidence>
<dbReference type="Gene3D" id="1.10.10.60">
    <property type="entry name" value="Homeodomain-like"/>
    <property type="match status" value="1"/>
</dbReference>
<dbReference type="Pfam" id="PF16859">
    <property type="entry name" value="TetR_C_11"/>
    <property type="match status" value="1"/>
</dbReference>
<feature type="domain" description="HTH tetR-type" evidence="5">
    <location>
        <begin position="16"/>
        <end position="76"/>
    </location>
</feature>
<keyword evidence="2 4" id="KW-0238">DNA-binding</keyword>
<dbReference type="GeneID" id="97436879"/>
<gene>
    <name evidence="6" type="ORF">ADL28_04080</name>
</gene>
<dbReference type="Gene3D" id="1.10.357.10">
    <property type="entry name" value="Tetracycline Repressor, domain 2"/>
    <property type="match status" value="1"/>
</dbReference>
<dbReference type="GO" id="GO:0003700">
    <property type="term" value="F:DNA-binding transcription factor activity"/>
    <property type="evidence" value="ECO:0007669"/>
    <property type="project" value="TreeGrafter"/>
</dbReference>
<evidence type="ECO:0000256" key="1">
    <source>
        <dbReference type="ARBA" id="ARBA00023015"/>
    </source>
</evidence>
<dbReference type="AlphaFoldDB" id="A0A0X3XC01"/>
<accession>A0A0X3XC01</accession>
<dbReference type="Pfam" id="PF00440">
    <property type="entry name" value="TetR_N"/>
    <property type="match status" value="1"/>
</dbReference>
<dbReference type="PANTHER" id="PTHR30055">
    <property type="entry name" value="HTH-TYPE TRANSCRIPTIONAL REGULATOR RUTR"/>
    <property type="match status" value="1"/>
</dbReference>
<evidence type="ECO:0000256" key="3">
    <source>
        <dbReference type="ARBA" id="ARBA00023163"/>
    </source>
</evidence>
<dbReference type="InterPro" id="IPR036271">
    <property type="entry name" value="Tet_transcr_reg_TetR-rel_C_sf"/>
</dbReference>
<sequence length="210" mass="22924">MPSVPEPVRPGRKRSESSRTAILTAAWELTVELGYPGLTVEGIAARAGTGKQTVYRWWPSKADVLLDALVLKADVHTGLDDHGSYAADLRQFLDRSFTLGLDPSVMRVMRTLMAQAQIDPEFGACFREQFLARRRAAFEVLAGRAVERGDFPAARSPALDARIVFGLLWYEVLAAPPPLDSRSAEAAAPHALVNALMDLLTRSLAPEELA</sequence>
<keyword evidence="3" id="KW-0804">Transcription</keyword>
<organism evidence="6 7">
    <name type="scientific">Streptomyces violaceusniger</name>
    <dbReference type="NCBI Taxonomy" id="68280"/>
    <lineage>
        <taxon>Bacteria</taxon>
        <taxon>Bacillati</taxon>
        <taxon>Actinomycetota</taxon>
        <taxon>Actinomycetes</taxon>
        <taxon>Kitasatosporales</taxon>
        <taxon>Streptomycetaceae</taxon>
        <taxon>Streptomyces</taxon>
        <taxon>Streptomyces violaceusniger group</taxon>
    </lineage>
</organism>
<evidence type="ECO:0000256" key="4">
    <source>
        <dbReference type="PROSITE-ProRule" id="PRU00335"/>
    </source>
</evidence>
<dbReference type="EMBL" id="LLZJ01000017">
    <property type="protein sequence ID" value="KUL66502.1"/>
    <property type="molecule type" value="Genomic_DNA"/>
</dbReference>
<feature type="DNA-binding region" description="H-T-H motif" evidence="4">
    <location>
        <begin position="39"/>
        <end position="58"/>
    </location>
</feature>
<dbReference type="GO" id="GO:0000976">
    <property type="term" value="F:transcription cis-regulatory region binding"/>
    <property type="evidence" value="ECO:0007669"/>
    <property type="project" value="TreeGrafter"/>
</dbReference>
<dbReference type="RefSeq" id="WP_059142347.1">
    <property type="nucleotide sequence ID" value="NZ_LLZJ01000017.1"/>
</dbReference>
<comment type="caution">
    <text evidence="6">The sequence shown here is derived from an EMBL/GenBank/DDBJ whole genome shotgun (WGS) entry which is preliminary data.</text>
</comment>
<dbReference type="InterPro" id="IPR011075">
    <property type="entry name" value="TetR_C"/>
</dbReference>
<evidence type="ECO:0000313" key="6">
    <source>
        <dbReference type="EMBL" id="KUL66502.1"/>
    </source>
</evidence>
<dbReference type="InterPro" id="IPR050109">
    <property type="entry name" value="HTH-type_TetR-like_transc_reg"/>
</dbReference>